<comment type="caution">
    <text evidence="6">The sequence shown here is derived from an EMBL/GenBank/DDBJ whole genome shotgun (WGS) entry which is preliminary data.</text>
</comment>
<dbReference type="InterPro" id="IPR012840">
    <property type="entry name" value="NrdG2"/>
</dbReference>
<organism evidence="6 7">
    <name type="scientific">Candidatus Iainarchaeum sp</name>
    <dbReference type="NCBI Taxonomy" id="3101447"/>
    <lineage>
        <taxon>Archaea</taxon>
        <taxon>Candidatus Iainarchaeota</taxon>
        <taxon>Candidatus Iainarchaeia</taxon>
        <taxon>Candidatus Iainarchaeales</taxon>
        <taxon>Candidatus Iainarchaeaceae</taxon>
        <taxon>Candidatus Iainarchaeum</taxon>
    </lineage>
</organism>
<evidence type="ECO:0000256" key="2">
    <source>
        <dbReference type="ARBA" id="ARBA00022723"/>
    </source>
</evidence>
<proteinExistence type="predicted"/>
<accession>A0A8T5GDE4</accession>
<dbReference type="SFLD" id="SFLDG01067">
    <property type="entry name" value="SPASM/twitch_domain_containing"/>
    <property type="match status" value="1"/>
</dbReference>
<evidence type="ECO:0000313" key="6">
    <source>
        <dbReference type="EMBL" id="MBT4869969.1"/>
    </source>
</evidence>
<dbReference type="SFLD" id="SFLDG01094">
    <property type="entry name" value="Uncharacterised_Radical_SAM_Su"/>
    <property type="match status" value="1"/>
</dbReference>
<keyword evidence="2" id="KW-0479">Metal-binding</keyword>
<dbReference type="Proteomes" id="UP000722459">
    <property type="component" value="Unassembled WGS sequence"/>
</dbReference>
<dbReference type="SUPFAM" id="SSF102114">
    <property type="entry name" value="Radical SAM enzymes"/>
    <property type="match status" value="1"/>
</dbReference>
<dbReference type="AlphaFoldDB" id="A0A8T5GDE4"/>
<evidence type="ECO:0000256" key="1">
    <source>
        <dbReference type="ARBA" id="ARBA00022691"/>
    </source>
</evidence>
<evidence type="ECO:0000313" key="7">
    <source>
        <dbReference type="Proteomes" id="UP000722459"/>
    </source>
</evidence>
<keyword evidence="1" id="KW-0949">S-adenosyl-L-methionine</keyword>
<keyword evidence="4" id="KW-0411">Iron-sulfur</keyword>
<dbReference type="Gene3D" id="3.20.20.70">
    <property type="entry name" value="Aldolase class I"/>
    <property type="match status" value="1"/>
</dbReference>
<dbReference type="PANTHER" id="PTHR11228">
    <property type="entry name" value="RADICAL SAM DOMAIN PROTEIN"/>
    <property type="match status" value="1"/>
</dbReference>
<dbReference type="GO" id="GO:0003824">
    <property type="term" value="F:catalytic activity"/>
    <property type="evidence" value="ECO:0007669"/>
    <property type="project" value="InterPro"/>
</dbReference>
<evidence type="ECO:0000259" key="5">
    <source>
        <dbReference type="PROSITE" id="PS51918"/>
    </source>
</evidence>
<keyword evidence="3" id="KW-0408">Iron</keyword>
<dbReference type="SFLD" id="SFLDS00029">
    <property type="entry name" value="Radical_SAM"/>
    <property type="match status" value="1"/>
</dbReference>
<sequence length="231" mass="26622">MFIGGLEKTTLADFPGKVACIVFLVNCNFKCPYCYNKELTAYKFFKKSKRKLIPEEEFFSFLTKNKKMLDGVVITGGEPTCSPGIIDFVKKIKKMGFEIKFDSNGTNPETLKELISKKLVDYFAMDIKAPLSKYKEITRSNTPQKNIRESISIIVNSNIPHEFRTTLFPKLSVCDFEKMAKLIQGEKWFLQEMDPSHAYEGSVKRMKPMKKEKIDKIINSVEKITEVKLRN</sequence>
<dbReference type="GO" id="GO:0051536">
    <property type="term" value="F:iron-sulfur cluster binding"/>
    <property type="evidence" value="ECO:0007669"/>
    <property type="project" value="UniProtKB-KW"/>
</dbReference>
<dbReference type="Pfam" id="PF04055">
    <property type="entry name" value="Radical_SAM"/>
    <property type="match status" value="1"/>
</dbReference>
<dbReference type="CDD" id="cd01335">
    <property type="entry name" value="Radical_SAM"/>
    <property type="match status" value="1"/>
</dbReference>
<dbReference type="PROSITE" id="PS51918">
    <property type="entry name" value="RADICAL_SAM"/>
    <property type="match status" value="1"/>
</dbReference>
<dbReference type="PANTHER" id="PTHR11228:SF27">
    <property type="entry name" value="GLYCYL-RADICAL ENZYME ACTIVATING ENZYME MJ1227-RELATED"/>
    <property type="match status" value="1"/>
</dbReference>
<dbReference type="EMBL" id="JABJNZ010000005">
    <property type="protein sequence ID" value="MBT4869969.1"/>
    <property type="molecule type" value="Genomic_DNA"/>
</dbReference>
<dbReference type="InterPro" id="IPR007197">
    <property type="entry name" value="rSAM"/>
</dbReference>
<protein>
    <submittedName>
        <fullName evidence="6">Anaerobic ribonucleoside-triphosphate reductase activating protein</fullName>
    </submittedName>
</protein>
<feature type="domain" description="Radical SAM core" evidence="5">
    <location>
        <begin position="13"/>
        <end position="231"/>
    </location>
</feature>
<dbReference type="InterPro" id="IPR058240">
    <property type="entry name" value="rSAM_sf"/>
</dbReference>
<reference evidence="6" key="1">
    <citation type="journal article" date="2021" name="ISME J.">
        <title>Mercury methylation by metabolically versatile and cosmopolitan marine bacteria.</title>
        <authorList>
            <person name="Lin H."/>
            <person name="Ascher D.B."/>
            <person name="Myung Y."/>
            <person name="Lamborg C.H."/>
            <person name="Hallam S.J."/>
            <person name="Gionfriddo C.M."/>
            <person name="Holt K.E."/>
            <person name="Moreau J.W."/>
        </authorList>
    </citation>
    <scope>NUCLEOTIDE SEQUENCE</scope>
    <source>
        <strain evidence="6">SI075_bin30</strain>
    </source>
</reference>
<dbReference type="InterPro" id="IPR013785">
    <property type="entry name" value="Aldolase_TIM"/>
</dbReference>
<gene>
    <name evidence="6" type="ORF">HON47_00135</name>
</gene>
<evidence type="ECO:0000256" key="3">
    <source>
        <dbReference type="ARBA" id="ARBA00023004"/>
    </source>
</evidence>
<evidence type="ECO:0000256" key="4">
    <source>
        <dbReference type="ARBA" id="ARBA00023014"/>
    </source>
</evidence>
<dbReference type="NCBIfam" id="TIGR02495">
    <property type="entry name" value="NrdG2"/>
    <property type="match status" value="1"/>
</dbReference>
<name>A0A8T5GDE4_9ARCH</name>
<dbReference type="InterPro" id="IPR050377">
    <property type="entry name" value="Radical_SAM_PqqE_MftC-like"/>
</dbReference>
<dbReference type="GO" id="GO:0046872">
    <property type="term" value="F:metal ion binding"/>
    <property type="evidence" value="ECO:0007669"/>
    <property type="project" value="UniProtKB-KW"/>
</dbReference>